<dbReference type="InterPro" id="IPR015797">
    <property type="entry name" value="NUDIX_hydrolase-like_dom_sf"/>
</dbReference>
<dbReference type="GO" id="GO:0016787">
    <property type="term" value="F:hydrolase activity"/>
    <property type="evidence" value="ECO:0007669"/>
    <property type="project" value="UniProtKB-KW"/>
</dbReference>
<keyword evidence="1" id="KW-0378">Hydrolase</keyword>
<dbReference type="Proteomes" id="UP001627154">
    <property type="component" value="Unassembled WGS sequence"/>
</dbReference>
<comment type="caution">
    <text evidence="2">The sequence shown here is derived from an EMBL/GenBank/DDBJ whole genome shotgun (WGS) entry which is preliminary data.</text>
</comment>
<reference evidence="2 3" key="1">
    <citation type="journal article" date="2024" name="bioRxiv">
        <title>A reference genome for Trichogramma kaykai: A tiny desert-dwelling parasitoid wasp with competing sex-ratio distorters.</title>
        <authorList>
            <person name="Culotta J."/>
            <person name="Lindsey A.R."/>
        </authorList>
    </citation>
    <scope>NUCLEOTIDE SEQUENCE [LARGE SCALE GENOMIC DNA]</scope>
    <source>
        <strain evidence="2 3">KSX58</strain>
    </source>
</reference>
<dbReference type="PANTHER" id="PTHR11839">
    <property type="entry name" value="UDP/ADP-SUGAR PYROPHOSPHATASE"/>
    <property type="match status" value="1"/>
</dbReference>
<gene>
    <name evidence="2" type="ORF">TKK_019752</name>
</gene>
<protein>
    <recommendedName>
        <fullName evidence="4">Nudix hydrolase domain-containing protein</fullName>
    </recommendedName>
</protein>
<dbReference type="AlphaFoldDB" id="A0ABD2VVS0"/>
<organism evidence="2 3">
    <name type="scientific">Trichogramma kaykai</name>
    <dbReference type="NCBI Taxonomy" id="54128"/>
    <lineage>
        <taxon>Eukaryota</taxon>
        <taxon>Metazoa</taxon>
        <taxon>Ecdysozoa</taxon>
        <taxon>Arthropoda</taxon>
        <taxon>Hexapoda</taxon>
        <taxon>Insecta</taxon>
        <taxon>Pterygota</taxon>
        <taxon>Neoptera</taxon>
        <taxon>Endopterygota</taxon>
        <taxon>Hymenoptera</taxon>
        <taxon>Apocrita</taxon>
        <taxon>Proctotrupomorpha</taxon>
        <taxon>Chalcidoidea</taxon>
        <taxon>Trichogrammatidae</taxon>
        <taxon>Trichogramma</taxon>
    </lineage>
</organism>
<sequence length="233" mass="26908">MDYPTVCLEYREDRNHRVRSLMLDVRDITVFSPDETTDINREDPPSIPIFRLTYEQFGVQKNWEFVAGKDSFATIVFNTDHHTLVFLRQFCPTTYYTLIPKTLGRVDTNKYPPSLGITIELCGDLLLPNAPLLEMARTELMRDAGYDAPIKNFEIVQSYRCVTDAPATQTLLYVEVTNDMFVPIEELSGKLIEIVEMNLEETKNYISNIEVNSTSSLVHAVLWFLTNKQDRYC</sequence>
<dbReference type="Gene3D" id="3.90.79.10">
    <property type="entry name" value="Nucleoside Triphosphate Pyrophosphohydrolase"/>
    <property type="match status" value="1"/>
</dbReference>
<dbReference type="SUPFAM" id="SSF55811">
    <property type="entry name" value="Nudix"/>
    <property type="match status" value="1"/>
</dbReference>
<keyword evidence="3" id="KW-1185">Reference proteome</keyword>
<dbReference type="PANTHER" id="PTHR11839:SF15">
    <property type="entry name" value="URIDINE DIPHOSPHATE GLUCOSE PYROPHOSPHATASE NUDT14"/>
    <property type="match status" value="1"/>
</dbReference>
<accession>A0ABD2VVS0</accession>
<name>A0ABD2VVS0_9HYME</name>
<proteinExistence type="predicted"/>
<evidence type="ECO:0000256" key="1">
    <source>
        <dbReference type="ARBA" id="ARBA00022801"/>
    </source>
</evidence>
<evidence type="ECO:0008006" key="4">
    <source>
        <dbReference type="Google" id="ProtNLM"/>
    </source>
</evidence>
<evidence type="ECO:0000313" key="2">
    <source>
        <dbReference type="EMBL" id="KAL3384668.1"/>
    </source>
</evidence>
<dbReference type="EMBL" id="JBJJXI010000170">
    <property type="protein sequence ID" value="KAL3384668.1"/>
    <property type="molecule type" value="Genomic_DNA"/>
</dbReference>
<evidence type="ECO:0000313" key="3">
    <source>
        <dbReference type="Proteomes" id="UP001627154"/>
    </source>
</evidence>